<protein>
    <submittedName>
        <fullName evidence="4">(northern house mosquito) hypothetical protein</fullName>
    </submittedName>
</protein>
<feature type="coiled-coil region" evidence="1">
    <location>
        <begin position="174"/>
        <end position="201"/>
    </location>
</feature>
<dbReference type="CDD" id="cd22343">
    <property type="entry name" value="PDDEXK_lambda_exonuclease-like"/>
    <property type="match status" value="1"/>
</dbReference>
<organism evidence="4">
    <name type="scientific">Culex pipiens</name>
    <name type="common">House mosquito</name>
    <dbReference type="NCBI Taxonomy" id="7175"/>
    <lineage>
        <taxon>Eukaryota</taxon>
        <taxon>Metazoa</taxon>
        <taxon>Ecdysozoa</taxon>
        <taxon>Arthropoda</taxon>
        <taxon>Hexapoda</taxon>
        <taxon>Insecta</taxon>
        <taxon>Pterygota</taxon>
        <taxon>Neoptera</taxon>
        <taxon>Endopterygota</taxon>
        <taxon>Diptera</taxon>
        <taxon>Nematocera</taxon>
        <taxon>Culicoidea</taxon>
        <taxon>Culicidae</taxon>
        <taxon>Culicinae</taxon>
        <taxon>Culicini</taxon>
        <taxon>Culex</taxon>
        <taxon>Culex</taxon>
    </lineage>
</organism>
<keyword evidence="2" id="KW-1133">Transmembrane helix</keyword>
<feature type="domain" description="YqaJ viral recombinase" evidence="3">
    <location>
        <begin position="287"/>
        <end position="412"/>
    </location>
</feature>
<evidence type="ECO:0000313" key="4">
    <source>
        <dbReference type="EMBL" id="CAG6446838.1"/>
    </source>
</evidence>
<evidence type="ECO:0000256" key="1">
    <source>
        <dbReference type="SAM" id="Coils"/>
    </source>
</evidence>
<dbReference type="PANTHER" id="PTHR39953:SF1">
    <property type="entry name" value="RE54151P"/>
    <property type="match status" value="1"/>
</dbReference>
<dbReference type="GO" id="GO:0006281">
    <property type="term" value="P:DNA repair"/>
    <property type="evidence" value="ECO:0007669"/>
    <property type="project" value="UniProtKB-ARBA"/>
</dbReference>
<dbReference type="Gene3D" id="3.90.320.10">
    <property type="match status" value="1"/>
</dbReference>
<dbReference type="AlphaFoldDB" id="A0A8D8A1L6"/>
<proteinExistence type="predicted"/>
<feature type="transmembrane region" description="Helical" evidence="2">
    <location>
        <begin position="6"/>
        <end position="31"/>
    </location>
</feature>
<evidence type="ECO:0000259" key="3">
    <source>
        <dbReference type="Pfam" id="PF09588"/>
    </source>
</evidence>
<keyword evidence="2" id="KW-0812">Transmembrane</keyword>
<dbReference type="PANTHER" id="PTHR39953">
    <property type="entry name" value="RE54151P"/>
    <property type="match status" value="1"/>
</dbReference>
<keyword evidence="2" id="KW-0472">Membrane</keyword>
<dbReference type="InterPro" id="IPR019080">
    <property type="entry name" value="YqaJ_viral_recombinase"/>
</dbReference>
<dbReference type="InterPro" id="IPR011335">
    <property type="entry name" value="Restrct_endonuc-II-like"/>
</dbReference>
<dbReference type="EMBL" id="HBUE01007903">
    <property type="protein sequence ID" value="CAG6446838.1"/>
    <property type="molecule type" value="Transcribed_RNA"/>
</dbReference>
<reference evidence="4" key="1">
    <citation type="submission" date="2021-05" db="EMBL/GenBank/DDBJ databases">
        <authorList>
            <person name="Alioto T."/>
            <person name="Alioto T."/>
            <person name="Gomez Garrido J."/>
        </authorList>
    </citation>
    <scope>NUCLEOTIDE SEQUENCE</scope>
</reference>
<evidence type="ECO:0000256" key="2">
    <source>
        <dbReference type="SAM" id="Phobius"/>
    </source>
</evidence>
<dbReference type="SUPFAM" id="SSF52980">
    <property type="entry name" value="Restriction endonuclease-like"/>
    <property type="match status" value="1"/>
</dbReference>
<accession>A0A8D8A1L6</accession>
<dbReference type="Pfam" id="PF09588">
    <property type="entry name" value="YqaJ"/>
    <property type="match status" value="1"/>
</dbReference>
<dbReference type="InterPro" id="IPR011604">
    <property type="entry name" value="PDDEXK-like_dom_sf"/>
</dbReference>
<sequence>MIFRLIAYFANIILCLAFALVSLLIVVKCILRITMKLSSLAEVPLLEADSIDDFVKENNLSEGDESAKTGRRTRSLKKKVTDGIIVENVTIKNEAKSNVFSVEGVLKVIQLDTLVKPVTKGRKKKAQVEDVKPTVEIHNIRTEINESGEDLINAASCKLCKDKCPKIYAFLLWIQQRQTELEELENNQEITLKKIKRDRNNDNVLKPVNIEPVATLPPLPKLKKEVTAPPSPVALESAQKLSLVNLIQEYNGQDPQQFLEFCGRRMQEENYSNAEILTVEQADTDLWHELRKGRITASRIHEASRCSMLRGSLCDKIMGIKSGFSFAMKRGTDLEGHVFAVLQKQYPSLRNAGLVLDPQFPWMGASPDGLADEFVLEIKCPYTPKTFECYIDVKKLSKKYFAQIQLQMHMTHRTKALLGVAALDFEKSRQVTQVWIDYDKEYVDAVMKEAYEFWRKGVFPALLRKRKAKK</sequence>
<keyword evidence="1" id="KW-0175">Coiled coil</keyword>
<name>A0A8D8A1L6_CULPI</name>